<evidence type="ECO:0000259" key="2">
    <source>
        <dbReference type="PROSITE" id="PS50206"/>
    </source>
</evidence>
<dbReference type="SMART" id="SM00450">
    <property type="entry name" value="RHOD"/>
    <property type="match status" value="1"/>
</dbReference>
<dbReference type="InterPro" id="IPR050229">
    <property type="entry name" value="GlpE_sulfurtransferase"/>
</dbReference>
<dbReference type="PANTHER" id="PTHR43031:SF18">
    <property type="entry name" value="RHODANESE-RELATED SULFURTRANSFERASES"/>
    <property type="match status" value="1"/>
</dbReference>
<feature type="chain" id="PRO_5018058894" evidence="1">
    <location>
        <begin position="20"/>
        <end position="132"/>
    </location>
</feature>
<accession>A0A3P1CGG5</accession>
<name>A0A3P1CGG5_9BACT</name>
<sequence>MKKMILILFAMSLSVAAFAQDSKGKLSDTRKSPEAILREIQKGEAYLVDVRTPEEYREGHLVNATNIDFKAPDFKTQIGQLDKKKTVYLYCRSGNRSGKAADTLQVLGFKTAYNLGGFEDLKTAGLPAKKTL</sequence>
<evidence type="ECO:0000313" key="3">
    <source>
        <dbReference type="EMBL" id="RRB12357.1"/>
    </source>
</evidence>
<evidence type="ECO:0000256" key="1">
    <source>
        <dbReference type="SAM" id="SignalP"/>
    </source>
</evidence>
<dbReference type="RefSeq" id="WP_124908310.1">
    <property type="nucleotide sequence ID" value="NZ_RQJP01000004.1"/>
</dbReference>
<evidence type="ECO:0000313" key="4">
    <source>
        <dbReference type="Proteomes" id="UP000274271"/>
    </source>
</evidence>
<organism evidence="3 4">
    <name type="scientific">Larkinella knui</name>
    <dbReference type="NCBI Taxonomy" id="2025310"/>
    <lineage>
        <taxon>Bacteria</taxon>
        <taxon>Pseudomonadati</taxon>
        <taxon>Bacteroidota</taxon>
        <taxon>Cytophagia</taxon>
        <taxon>Cytophagales</taxon>
        <taxon>Spirosomataceae</taxon>
        <taxon>Larkinella</taxon>
    </lineage>
</organism>
<dbReference type="InterPro" id="IPR001763">
    <property type="entry name" value="Rhodanese-like_dom"/>
</dbReference>
<dbReference type="AlphaFoldDB" id="A0A3P1CGG5"/>
<dbReference type="CDD" id="cd00158">
    <property type="entry name" value="RHOD"/>
    <property type="match status" value="1"/>
</dbReference>
<keyword evidence="1" id="KW-0732">Signal</keyword>
<feature type="signal peptide" evidence="1">
    <location>
        <begin position="1"/>
        <end position="19"/>
    </location>
</feature>
<dbReference type="EMBL" id="RQJP01000004">
    <property type="protein sequence ID" value="RRB12357.1"/>
    <property type="molecule type" value="Genomic_DNA"/>
</dbReference>
<protein>
    <submittedName>
        <fullName evidence="3">Rhodanese-like domain-containing protein</fullName>
    </submittedName>
</protein>
<dbReference type="PROSITE" id="PS50206">
    <property type="entry name" value="RHODANESE_3"/>
    <property type="match status" value="1"/>
</dbReference>
<feature type="domain" description="Rhodanese" evidence="2">
    <location>
        <begin position="41"/>
        <end position="130"/>
    </location>
</feature>
<dbReference type="PANTHER" id="PTHR43031">
    <property type="entry name" value="FAD-DEPENDENT OXIDOREDUCTASE"/>
    <property type="match status" value="1"/>
</dbReference>
<keyword evidence="4" id="KW-1185">Reference proteome</keyword>
<gene>
    <name evidence="3" type="ORF">EHT87_19355</name>
</gene>
<reference evidence="3 4" key="1">
    <citation type="submission" date="2018-11" db="EMBL/GenBank/DDBJ databases">
        <authorList>
            <person name="Zhou Z."/>
            <person name="Wang G."/>
        </authorList>
    </citation>
    <scope>NUCLEOTIDE SEQUENCE [LARGE SCALE GENOMIC DNA]</scope>
    <source>
        <strain evidence="3 4">KCTC42998</strain>
    </source>
</reference>
<dbReference type="Proteomes" id="UP000274271">
    <property type="component" value="Unassembled WGS sequence"/>
</dbReference>
<comment type="caution">
    <text evidence="3">The sequence shown here is derived from an EMBL/GenBank/DDBJ whole genome shotgun (WGS) entry which is preliminary data.</text>
</comment>
<proteinExistence type="predicted"/>
<dbReference type="InterPro" id="IPR036873">
    <property type="entry name" value="Rhodanese-like_dom_sf"/>
</dbReference>
<dbReference type="SUPFAM" id="SSF52821">
    <property type="entry name" value="Rhodanese/Cell cycle control phosphatase"/>
    <property type="match status" value="1"/>
</dbReference>
<dbReference type="OrthoDB" id="9808735at2"/>
<dbReference type="Gene3D" id="3.40.250.10">
    <property type="entry name" value="Rhodanese-like domain"/>
    <property type="match status" value="1"/>
</dbReference>
<dbReference type="Pfam" id="PF00581">
    <property type="entry name" value="Rhodanese"/>
    <property type="match status" value="1"/>
</dbReference>